<dbReference type="Proteomes" id="UP000315295">
    <property type="component" value="Unassembled WGS sequence"/>
</dbReference>
<reference evidence="1 2" key="1">
    <citation type="journal article" date="2019" name="G3 (Bethesda)">
        <title>Sequencing of a Wild Apple (Malus baccata) Genome Unravels the Differences Between Cultivated and Wild Apple Species Regarding Disease Resistance and Cold Tolerance.</title>
        <authorList>
            <person name="Chen X."/>
        </authorList>
    </citation>
    <scope>NUCLEOTIDE SEQUENCE [LARGE SCALE GENOMIC DNA]</scope>
    <source>
        <strain evidence="2">cv. Shandingzi</strain>
        <tissue evidence="1">Leaves</tissue>
    </source>
</reference>
<comment type="caution">
    <text evidence="1">The sequence shown here is derived from an EMBL/GenBank/DDBJ whole genome shotgun (WGS) entry which is preliminary data.</text>
</comment>
<accession>A0A540M254</accession>
<dbReference type="AlphaFoldDB" id="A0A540M254"/>
<organism evidence="1 2">
    <name type="scientific">Malus baccata</name>
    <name type="common">Siberian crab apple</name>
    <name type="synonym">Pyrus baccata</name>
    <dbReference type="NCBI Taxonomy" id="106549"/>
    <lineage>
        <taxon>Eukaryota</taxon>
        <taxon>Viridiplantae</taxon>
        <taxon>Streptophyta</taxon>
        <taxon>Embryophyta</taxon>
        <taxon>Tracheophyta</taxon>
        <taxon>Spermatophyta</taxon>
        <taxon>Magnoliopsida</taxon>
        <taxon>eudicotyledons</taxon>
        <taxon>Gunneridae</taxon>
        <taxon>Pentapetalae</taxon>
        <taxon>rosids</taxon>
        <taxon>fabids</taxon>
        <taxon>Rosales</taxon>
        <taxon>Rosaceae</taxon>
        <taxon>Amygdaloideae</taxon>
        <taxon>Maleae</taxon>
        <taxon>Malus</taxon>
    </lineage>
</organism>
<sequence length="138" mass="15224">MCHLLCGPHSFWSDLRTEFFFDERGVLSLGPAWISQASIAAKSNMLKANPGFCILGHFIIIGVCFGISIKVSGKTIINPSLLLLECQSIHQLLIDSNNGFNHEIGNGHQPQHMPPNFPFHKEALVHPHSLMGHLSMDA</sequence>
<evidence type="ECO:0000313" key="1">
    <source>
        <dbReference type="EMBL" id="TQD92776.1"/>
    </source>
</evidence>
<keyword evidence="2" id="KW-1185">Reference proteome</keyword>
<gene>
    <name evidence="1" type="ORF">C1H46_021612</name>
</gene>
<name>A0A540M254_MALBA</name>
<evidence type="ECO:0000313" key="2">
    <source>
        <dbReference type="Proteomes" id="UP000315295"/>
    </source>
</evidence>
<protein>
    <submittedName>
        <fullName evidence="1">Uncharacterized protein</fullName>
    </submittedName>
</protein>
<proteinExistence type="predicted"/>
<dbReference type="EMBL" id="VIEB01000385">
    <property type="protein sequence ID" value="TQD92776.1"/>
    <property type="molecule type" value="Genomic_DNA"/>
</dbReference>